<feature type="transmembrane region" description="Helical" evidence="2">
    <location>
        <begin position="57"/>
        <end position="80"/>
    </location>
</feature>
<evidence type="ECO:0000313" key="4">
    <source>
        <dbReference type="Proteomes" id="UP001500755"/>
    </source>
</evidence>
<keyword evidence="2" id="KW-0812">Transmembrane</keyword>
<sequence length="174" mass="18171">MNAPDIPADRPTPRGRPAGVTPPSPSPAGAALSPAEAARLIDTAHTARAVTRAENRWVFPLAYICGAATYAGSLTSALWIDRAEYPFAFVANTVIHVSFVLVMAYFLARFARSAPRGAGRRYGVVFAGMTVAYTLGIAGGAFFMDSTGPVIASVGALIVMVLAVVGATREFRPA</sequence>
<keyword evidence="4" id="KW-1185">Reference proteome</keyword>
<feature type="transmembrane region" description="Helical" evidence="2">
    <location>
        <begin position="150"/>
        <end position="168"/>
    </location>
</feature>
<evidence type="ECO:0000313" key="3">
    <source>
        <dbReference type="EMBL" id="GAA2010326.1"/>
    </source>
</evidence>
<reference evidence="4" key="1">
    <citation type="journal article" date="2019" name="Int. J. Syst. Evol. Microbiol.">
        <title>The Global Catalogue of Microorganisms (GCM) 10K type strain sequencing project: providing services to taxonomists for standard genome sequencing and annotation.</title>
        <authorList>
            <consortium name="The Broad Institute Genomics Platform"/>
            <consortium name="The Broad Institute Genome Sequencing Center for Infectious Disease"/>
            <person name="Wu L."/>
            <person name="Ma J."/>
        </authorList>
    </citation>
    <scope>NUCLEOTIDE SEQUENCE [LARGE SCALE GENOMIC DNA]</scope>
    <source>
        <strain evidence="4">JCM 14546</strain>
    </source>
</reference>
<dbReference type="InterPro" id="IPR036259">
    <property type="entry name" value="MFS_trans_sf"/>
</dbReference>
<feature type="transmembrane region" description="Helical" evidence="2">
    <location>
        <begin position="122"/>
        <end position="144"/>
    </location>
</feature>
<gene>
    <name evidence="3" type="ORF">GCM10009755_21750</name>
</gene>
<feature type="region of interest" description="Disordered" evidence="1">
    <location>
        <begin position="1"/>
        <end position="30"/>
    </location>
</feature>
<comment type="caution">
    <text evidence="3">The sequence shown here is derived from an EMBL/GenBank/DDBJ whole genome shotgun (WGS) entry which is preliminary data.</text>
</comment>
<feature type="transmembrane region" description="Helical" evidence="2">
    <location>
        <begin position="86"/>
        <end position="110"/>
    </location>
</feature>
<organism evidence="3 4">
    <name type="scientific">Brevibacterium samyangense</name>
    <dbReference type="NCBI Taxonomy" id="366888"/>
    <lineage>
        <taxon>Bacteria</taxon>
        <taxon>Bacillati</taxon>
        <taxon>Actinomycetota</taxon>
        <taxon>Actinomycetes</taxon>
        <taxon>Micrococcales</taxon>
        <taxon>Brevibacteriaceae</taxon>
        <taxon>Brevibacterium</taxon>
    </lineage>
</organism>
<evidence type="ECO:0000256" key="2">
    <source>
        <dbReference type="SAM" id="Phobius"/>
    </source>
</evidence>
<keyword evidence="2" id="KW-1133">Transmembrane helix</keyword>
<accession>A0ABP5EZF2</accession>
<proteinExistence type="predicted"/>
<dbReference type="EMBL" id="BAAANO010000020">
    <property type="protein sequence ID" value="GAA2010326.1"/>
    <property type="molecule type" value="Genomic_DNA"/>
</dbReference>
<protein>
    <submittedName>
        <fullName evidence="3">Uncharacterized protein</fullName>
    </submittedName>
</protein>
<dbReference type="RefSeq" id="WP_344309622.1">
    <property type="nucleotide sequence ID" value="NZ_BAAANO010000020.1"/>
</dbReference>
<dbReference type="Proteomes" id="UP001500755">
    <property type="component" value="Unassembled WGS sequence"/>
</dbReference>
<keyword evidence="2" id="KW-0472">Membrane</keyword>
<evidence type="ECO:0000256" key="1">
    <source>
        <dbReference type="SAM" id="MobiDB-lite"/>
    </source>
</evidence>
<dbReference type="SUPFAM" id="SSF103473">
    <property type="entry name" value="MFS general substrate transporter"/>
    <property type="match status" value="1"/>
</dbReference>
<name>A0ABP5EZF2_9MICO</name>